<sequence length="107" mass="11395">MAGDNTLRVDPHTLRWSAAALSNGAEELRNRLTDLDDRVGALLGGWRGASGSAYGSAWELWHRGAGEVEAGLAILGRLVAEAGGAYQENETTSALRMRLGRSETDRG</sequence>
<dbReference type="AlphaFoldDB" id="A0A7I7YXE5"/>
<evidence type="ECO:0000313" key="3">
    <source>
        <dbReference type="Proteomes" id="UP000467105"/>
    </source>
</evidence>
<dbReference type="OrthoDB" id="3787781at2"/>
<dbReference type="Gene3D" id="1.10.287.1060">
    <property type="entry name" value="ESAT-6-like"/>
    <property type="match status" value="1"/>
</dbReference>
<dbReference type="RefSeq" id="WP_085271808.1">
    <property type="nucleotide sequence ID" value="NZ_AP022614.1"/>
</dbReference>
<dbReference type="NCBIfam" id="TIGR03930">
    <property type="entry name" value="WXG100_ESAT6"/>
    <property type="match status" value="1"/>
</dbReference>
<accession>A0A7I7YXE5</accession>
<comment type="similarity">
    <text evidence="1">Belongs to the WXG100 family.</text>
</comment>
<gene>
    <name evidence="2" type="primary">esxF</name>
    <name evidence="2" type="ORF">MPRM_32580</name>
</gene>
<protein>
    <recommendedName>
        <fullName evidence="1">ESAT-6-like protein</fullName>
    </recommendedName>
</protein>
<dbReference type="SUPFAM" id="SSF140453">
    <property type="entry name" value="EsxAB dimer-like"/>
    <property type="match status" value="1"/>
</dbReference>
<name>A0A7I7YXE5_9MYCO</name>
<dbReference type="Proteomes" id="UP000467105">
    <property type="component" value="Chromosome"/>
</dbReference>
<dbReference type="EMBL" id="AP022614">
    <property type="protein sequence ID" value="BBZ45977.1"/>
    <property type="molecule type" value="Genomic_DNA"/>
</dbReference>
<dbReference type="InterPro" id="IPR036689">
    <property type="entry name" value="ESAT-6-like_sf"/>
</dbReference>
<evidence type="ECO:0000256" key="1">
    <source>
        <dbReference type="RuleBase" id="RU362001"/>
    </source>
</evidence>
<dbReference type="InterPro" id="IPR010310">
    <property type="entry name" value="T7SS_ESAT-6-like"/>
</dbReference>
<proteinExistence type="inferred from homology"/>
<evidence type="ECO:0000313" key="2">
    <source>
        <dbReference type="EMBL" id="BBZ45977.1"/>
    </source>
</evidence>
<organism evidence="2 3">
    <name type="scientific">Mycobacterium parmense</name>
    <dbReference type="NCBI Taxonomy" id="185642"/>
    <lineage>
        <taxon>Bacteria</taxon>
        <taxon>Bacillati</taxon>
        <taxon>Actinomycetota</taxon>
        <taxon>Actinomycetes</taxon>
        <taxon>Mycobacteriales</taxon>
        <taxon>Mycobacteriaceae</taxon>
        <taxon>Mycobacterium</taxon>
        <taxon>Mycobacterium simiae complex</taxon>
    </lineage>
</organism>
<reference evidence="2 3" key="1">
    <citation type="journal article" date="2019" name="Emerg. Microbes Infect.">
        <title>Comprehensive subspecies identification of 175 nontuberculous mycobacteria species based on 7547 genomic profiles.</title>
        <authorList>
            <person name="Matsumoto Y."/>
            <person name="Kinjo T."/>
            <person name="Motooka D."/>
            <person name="Nabeya D."/>
            <person name="Jung N."/>
            <person name="Uechi K."/>
            <person name="Horii T."/>
            <person name="Iida T."/>
            <person name="Fujita J."/>
            <person name="Nakamura S."/>
        </authorList>
    </citation>
    <scope>NUCLEOTIDE SEQUENCE [LARGE SCALE GENOMIC DNA]</scope>
    <source>
        <strain evidence="2 3">JCM 14742</strain>
    </source>
</reference>
<keyword evidence="3" id="KW-1185">Reference proteome</keyword>
<dbReference type="Pfam" id="PF06013">
    <property type="entry name" value="WXG100"/>
    <property type="match status" value="1"/>
</dbReference>